<evidence type="ECO:0000313" key="1">
    <source>
        <dbReference type="EMBL" id="DAD70526.1"/>
    </source>
</evidence>
<keyword evidence="1" id="KW-0418">Kinase</keyword>
<sequence>MFTMGDAVKRPSHYMLEDGTEVKNHIRSILGDDGFKSWAIGNAIKYVSRYKDKGKPTQDLKKAQENIQMVIDVLGEKDGLD</sequence>
<organism evidence="1">
    <name type="scientific">Siphoviridae sp. ctcPV5</name>
    <dbReference type="NCBI Taxonomy" id="2827582"/>
    <lineage>
        <taxon>Viruses</taxon>
        <taxon>Duplodnaviria</taxon>
        <taxon>Heunggongvirae</taxon>
        <taxon>Uroviricota</taxon>
        <taxon>Caudoviricetes</taxon>
    </lineage>
</organism>
<reference evidence="1" key="1">
    <citation type="journal article" date="2021" name="Proc. Natl. Acad. Sci. U.S.A.">
        <title>A Catalog of Tens of Thousands of Viruses from Human Metagenomes Reveals Hidden Associations with Chronic Diseases.</title>
        <authorList>
            <person name="Tisza M.J."/>
            <person name="Buck C.B."/>
        </authorList>
    </citation>
    <scope>NUCLEOTIDE SEQUENCE</scope>
    <source>
        <strain evidence="1">CtcPV5</strain>
    </source>
</reference>
<name>A0A8S5LKN4_9CAUD</name>
<dbReference type="Pfam" id="PF11753">
    <property type="entry name" value="DUF3310"/>
    <property type="match status" value="1"/>
</dbReference>
<dbReference type="InterPro" id="IPR021739">
    <property type="entry name" value="SaV-like"/>
</dbReference>
<proteinExistence type="predicted"/>
<dbReference type="EMBL" id="BK015867">
    <property type="protein sequence ID" value="DAD70526.1"/>
    <property type="molecule type" value="Genomic_DNA"/>
</dbReference>
<dbReference type="GO" id="GO:0016301">
    <property type="term" value="F:kinase activity"/>
    <property type="evidence" value="ECO:0007669"/>
    <property type="project" value="UniProtKB-KW"/>
</dbReference>
<protein>
    <submittedName>
        <fullName evidence="1">Nucelotide kinase</fullName>
    </submittedName>
</protein>
<keyword evidence="1" id="KW-0808">Transferase</keyword>
<accession>A0A8S5LKN4</accession>